<feature type="compositionally biased region" description="Polar residues" evidence="1">
    <location>
        <begin position="13"/>
        <end position="31"/>
    </location>
</feature>
<protein>
    <submittedName>
        <fullName evidence="2">Bruno-like 4, RNA binding protein (Drosophila) (Predicted), isoform CRA_b</fullName>
    </submittedName>
</protein>
<dbReference type="EMBL" id="CH473974">
    <property type="protein sequence ID" value="EDL76149.1"/>
    <property type="molecule type" value="Genomic_DNA"/>
</dbReference>
<evidence type="ECO:0000313" key="3">
    <source>
        <dbReference type="Proteomes" id="UP000234681"/>
    </source>
</evidence>
<name>A6J2L6_RAT</name>
<proteinExistence type="predicted"/>
<organism evidence="2 3">
    <name type="scientific">Rattus norvegicus</name>
    <name type="common">Rat</name>
    <dbReference type="NCBI Taxonomy" id="10116"/>
    <lineage>
        <taxon>Eukaryota</taxon>
        <taxon>Metazoa</taxon>
        <taxon>Chordata</taxon>
        <taxon>Craniata</taxon>
        <taxon>Vertebrata</taxon>
        <taxon>Euteleostomi</taxon>
        <taxon>Mammalia</taxon>
        <taxon>Eutheria</taxon>
        <taxon>Euarchontoglires</taxon>
        <taxon>Glires</taxon>
        <taxon>Rodentia</taxon>
        <taxon>Myomorpha</taxon>
        <taxon>Muroidea</taxon>
        <taxon>Muridae</taxon>
        <taxon>Murinae</taxon>
        <taxon>Rattus</taxon>
    </lineage>
</organism>
<reference evidence="3" key="1">
    <citation type="submission" date="2005-09" db="EMBL/GenBank/DDBJ databases">
        <authorList>
            <person name="Mural R.J."/>
            <person name="Li P.W."/>
            <person name="Adams M.D."/>
            <person name="Amanatides P.G."/>
            <person name="Baden-Tillson H."/>
            <person name="Barnstead M."/>
            <person name="Chin S.H."/>
            <person name="Dew I."/>
            <person name="Evans C.A."/>
            <person name="Ferriera S."/>
            <person name="Flanigan M."/>
            <person name="Fosler C."/>
            <person name="Glodek A."/>
            <person name="Gu Z."/>
            <person name="Holt R.A."/>
            <person name="Jennings D."/>
            <person name="Kraft C.L."/>
            <person name="Lu F."/>
            <person name="Nguyen T."/>
            <person name="Nusskern D.R."/>
            <person name="Pfannkoch C.M."/>
            <person name="Sitter C."/>
            <person name="Sutton G.G."/>
            <person name="Venter J.C."/>
            <person name="Wang Z."/>
            <person name="Woodage T."/>
            <person name="Zheng X.H."/>
            <person name="Zhong F."/>
        </authorList>
    </citation>
    <scope>NUCLEOTIDE SEQUENCE [LARGE SCALE GENOMIC DNA]</scope>
    <source>
        <strain>BN</strain>
        <strain evidence="3">Sprague-Dawley</strain>
    </source>
</reference>
<dbReference type="AlphaFoldDB" id="A6J2L6"/>
<dbReference type="Proteomes" id="UP000234681">
    <property type="component" value="Chromosome 18"/>
</dbReference>
<gene>
    <name evidence="2" type="primary">Brunol4_predicted</name>
    <name evidence="2" type="ORF">rCG_49362</name>
</gene>
<sequence length="59" mass="6439">MPTTKKKNDVKQASKQTNKQKPSTLKRNNVSPVGEAEGLGTRRRCCCQPILGLFQPVGA</sequence>
<feature type="region of interest" description="Disordered" evidence="1">
    <location>
        <begin position="1"/>
        <end position="38"/>
    </location>
</feature>
<feature type="compositionally biased region" description="Basic and acidic residues" evidence="1">
    <location>
        <begin position="1"/>
        <end position="12"/>
    </location>
</feature>
<evidence type="ECO:0000313" key="2">
    <source>
        <dbReference type="EMBL" id="EDL76149.1"/>
    </source>
</evidence>
<evidence type="ECO:0000256" key="1">
    <source>
        <dbReference type="SAM" id="MobiDB-lite"/>
    </source>
</evidence>
<accession>A6J2L6</accession>